<evidence type="ECO:0000313" key="3">
    <source>
        <dbReference type="Proteomes" id="UP000616724"/>
    </source>
</evidence>
<dbReference type="EMBL" id="BOOH01000049">
    <property type="protein sequence ID" value="GIH79558.1"/>
    <property type="molecule type" value="Genomic_DNA"/>
</dbReference>
<accession>A0A8J3RWP1</accession>
<dbReference type="Proteomes" id="UP000616724">
    <property type="component" value="Unassembled WGS sequence"/>
</dbReference>
<keyword evidence="3" id="KW-1185">Reference proteome</keyword>
<feature type="region of interest" description="Disordered" evidence="1">
    <location>
        <begin position="80"/>
        <end position="106"/>
    </location>
</feature>
<sequence>MREELSVRETWPLECLHCRHEWQEEYTVRRMTDGHGHDVVVWMRGEVPVQPPWAGTNCPGCDMDTVSVFPQGEYARRRAPASADFASPPVEQLYSPVQPRPSIPLY</sequence>
<evidence type="ECO:0000256" key="1">
    <source>
        <dbReference type="SAM" id="MobiDB-lite"/>
    </source>
</evidence>
<dbReference type="AlphaFoldDB" id="A0A8J3RWP1"/>
<dbReference type="RefSeq" id="WP_203894015.1">
    <property type="nucleotide sequence ID" value="NZ_BOOH01000049.1"/>
</dbReference>
<proteinExistence type="predicted"/>
<name>A0A8J3RWP1_9ACTN</name>
<protein>
    <submittedName>
        <fullName evidence="2">Uncharacterized protein</fullName>
    </submittedName>
</protein>
<reference evidence="2 3" key="1">
    <citation type="submission" date="2021-01" db="EMBL/GenBank/DDBJ databases">
        <title>Whole genome shotgun sequence of Planobispora longispora NBRC 13918.</title>
        <authorList>
            <person name="Komaki H."/>
            <person name="Tamura T."/>
        </authorList>
    </citation>
    <scope>NUCLEOTIDE SEQUENCE [LARGE SCALE GENOMIC DNA]</scope>
    <source>
        <strain evidence="2 3">NBRC 13918</strain>
    </source>
</reference>
<evidence type="ECO:0000313" key="2">
    <source>
        <dbReference type="EMBL" id="GIH79558.1"/>
    </source>
</evidence>
<organism evidence="2 3">
    <name type="scientific">Planobispora longispora</name>
    <dbReference type="NCBI Taxonomy" id="28887"/>
    <lineage>
        <taxon>Bacteria</taxon>
        <taxon>Bacillati</taxon>
        <taxon>Actinomycetota</taxon>
        <taxon>Actinomycetes</taxon>
        <taxon>Streptosporangiales</taxon>
        <taxon>Streptosporangiaceae</taxon>
        <taxon>Planobispora</taxon>
    </lineage>
</organism>
<comment type="caution">
    <text evidence="2">The sequence shown here is derived from an EMBL/GenBank/DDBJ whole genome shotgun (WGS) entry which is preliminary data.</text>
</comment>
<gene>
    <name evidence="2" type="ORF">Plo01_59870</name>
</gene>